<dbReference type="Proteomes" id="UP000199556">
    <property type="component" value="Unassembled WGS sequence"/>
</dbReference>
<sequence>MQSGSEHRWQTRTHQAFVDYYARQSLSAAAFDRSRRLRDKLLRFAPAREGPLHVADIGSNAGTQARVWAELGHRVYGVEINADLVRIAQERMAGEGLPVWFHLGSATALPFRDASMDVCIAPELLEHVPPWETCLDEFVRILRPGGVLFLSTTNRLCPVQHEFNLPLYSWYPGPLKRHFEGLAVSSRPDLANHAAYPAVNWFTPGQLRRALAERGMRGLDRFDALEAGGGLRGLAVRAVRLLPPLRWMGHLVTPGTTMIALKESA</sequence>
<dbReference type="OrthoDB" id="9772751at2"/>
<dbReference type="GO" id="GO:0032259">
    <property type="term" value="P:methylation"/>
    <property type="evidence" value="ECO:0007669"/>
    <property type="project" value="UniProtKB-KW"/>
</dbReference>
<reference evidence="5 6" key="1">
    <citation type="submission" date="2016-10" db="EMBL/GenBank/DDBJ databases">
        <authorList>
            <person name="de Groot N.N."/>
        </authorList>
    </citation>
    <scope>NUCLEOTIDE SEQUENCE [LARGE SCALE GENOMIC DNA]</scope>
    <source>
        <strain evidence="5 6">DSM 4180</strain>
    </source>
</reference>
<proteinExistence type="predicted"/>
<organism evidence="5 6">
    <name type="scientific">Ectothiorhodospira mobilis</name>
    <dbReference type="NCBI Taxonomy" id="195064"/>
    <lineage>
        <taxon>Bacteria</taxon>
        <taxon>Pseudomonadati</taxon>
        <taxon>Pseudomonadota</taxon>
        <taxon>Gammaproteobacteria</taxon>
        <taxon>Chromatiales</taxon>
        <taxon>Ectothiorhodospiraceae</taxon>
        <taxon>Ectothiorhodospira</taxon>
    </lineage>
</organism>
<dbReference type="AlphaFoldDB" id="A0A1I4P7D0"/>
<dbReference type="STRING" id="195064.SAMN05421721_10132"/>
<protein>
    <submittedName>
        <fullName evidence="5">2-polyprenyl-6-hydroxyphenyl methylase / 3-demethylubiquinone-9 3-methyltransferase</fullName>
    </submittedName>
</protein>
<name>A0A1I4P7D0_ECTMO</name>
<gene>
    <name evidence="5" type="ORF">SAMN05421721_10132</name>
</gene>
<dbReference type="PANTHER" id="PTHR43464:SF19">
    <property type="entry name" value="UBIQUINONE BIOSYNTHESIS O-METHYLTRANSFERASE, MITOCHONDRIAL"/>
    <property type="match status" value="1"/>
</dbReference>
<dbReference type="Gene3D" id="3.40.50.150">
    <property type="entry name" value="Vaccinia Virus protein VP39"/>
    <property type="match status" value="1"/>
</dbReference>
<keyword evidence="5" id="KW-0830">Ubiquinone</keyword>
<evidence type="ECO:0000256" key="2">
    <source>
        <dbReference type="ARBA" id="ARBA00022679"/>
    </source>
</evidence>
<feature type="domain" description="Methyltransferase type 11" evidence="4">
    <location>
        <begin position="56"/>
        <end position="150"/>
    </location>
</feature>
<dbReference type="GO" id="GO:0008757">
    <property type="term" value="F:S-adenosylmethionine-dependent methyltransferase activity"/>
    <property type="evidence" value="ECO:0007669"/>
    <property type="project" value="InterPro"/>
</dbReference>
<accession>A0A1I4P7D0</accession>
<evidence type="ECO:0000313" key="5">
    <source>
        <dbReference type="EMBL" id="SFM23506.1"/>
    </source>
</evidence>
<keyword evidence="6" id="KW-1185">Reference proteome</keyword>
<dbReference type="InterPro" id="IPR029063">
    <property type="entry name" value="SAM-dependent_MTases_sf"/>
</dbReference>
<dbReference type="InterPro" id="IPR013216">
    <property type="entry name" value="Methyltransf_11"/>
</dbReference>
<dbReference type="CDD" id="cd02440">
    <property type="entry name" value="AdoMet_MTases"/>
    <property type="match status" value="1"/>
</dbReference>
<evidence type="ECO:0000259" key="4">
    <source>
        <dbReference type="Pfam" id="PF08241"/>
    </source>
</evidence>
<evidence type="ECO:0000313" key="6">
    <source>
        <dbReference type="Proteomes" id="UP000199556"/>
    </source>
</evidence>
<keyword evidence="3" id="KW-0949">S-adenosyl-L-methionine</keyword>
<dbReference type="RefSeq" id="WP_090483186.1">
    <property type="nucleotide sequence ID" value="NZ_FOUO01000001.1"/>
</dbReference>
<dbReference type="EMBL" id="FOUO01000001">
    <property type="protein sequence ID" value="SFM23506.1"/>
    <property type="molecule type" value="Genomic_DNA"/>
</dbReference>
<evidence type="ECO:0000256" key="1">
    <source>
        <dbReference type="ARBA" id="ARBA00022603"/>
    </source>
</evidence>
<dbReference type="SUPFAM" id="SSF53335">
    <property type="entry name" value="S-adenosyl-L-methionine-dependent methyltransferases"/>
    <property type="match status" value="1"/>
</dbReference>
<keyword evidence="1 5" id="KW-0489">Methyltransferase</keyword>
<dbReference type="Pfam" id="PF08241">
    <property type="entry name" value="Methyltransf_11"/>
    <property type="match status" value="1"/>
</dbReference>
<dbReference type="PANTHER" id="PTHR43464">
    <property type="entry name" value="METHYLTRANSFERASE"/>
    <property type="match status" value="1"/>
</dbReference>
<keyword evidence="2 5" id="KW-0808">Transferase</keyword>
<evidence type="ECO:0000256" key="3">
    <source>
        <dbReference type="ARBA" id="ARBA00022691"/>
    </source>
</evidence>